<organism evidence="1 2">
    <name type="scientific">Tritrichomonas musculus</name>
    <dbReference type="NCBI Taxonomy" id="1915356"/>
    <lineage>
        <taxon>Eukaryota</taxon>
        <taxon>Metamonada</taxon>
        <taxon>Parabasalia</taxon>
        <taxon>Tritrichomonadida</taxon>
        <taxon>Tritrichomonadidae</taxon>
        <taxon>Tritrichomonas</taxon>
    </lineage>
</organism>
<dbReference type="EMBL" id="JAPFFF010000008">
    <property type="protein sequence ID" value="KAK8884447.1"/>
    <property type="molecule type" value="Genomic_DNA"/>
</dbReference>
<evidence type="ECO:0000313" key="1">
    <source>
        <dbReference type="EMBL" id="KAK8884447.1"/>
    </source>
</evidence>
<keyword evidence="2" id="KW-1185">Reference proteome</keyword>
<protein>
    <submittedName>
        <fullName evidence="1">Uncharacterized protein</fullName>
    </submittedName>
</protein>
<dbReference type="Proteomes" id="UP001470230">
    <property type="component" value="Unassembled WGS sequence"/>
</dbReference>
<dbReference type="InterPro" id="IPR043472">
    <property type="entry name" value="Macro_dom-like"/>
</dbReference>
<accession>A0ABR2K1V0</accession>
<dbReference type="PANTHER" id="PTHR35609">
    <property type="entry name" value="MACRO DOMAIN-CONTAINING PROTEIN"/>
    <property type="match status" value="1"/>
</dbReference>
<name>A0ABR2K1V0_9EUKA</name>
<dbReference type="PANTHER" id="PTHR35609:SF1">
    <property type="entry name" value="MACRO DOMAIN-CONTAINING PROTEIN"/>
    <property type="match status" value="1"/>
</dbReference>
<comment type="caution">
    <text evidence="1">The sequence shown here is derived from an EMBL/GenBank/DDBJ whole genome shotgun (WGS) entry which is preliminary data.</text>
</comment>
<dbReference type="SUPFAM" id="SSF52949">
    <property type="entry name" value="Macro domain-like"/>
    <property type="match status" value="1"/>
</dbReference>
<sequence>MESEEFTKSKEWFPRLFGFNENPAKVQSQFSISSDEKGDYNITSKVNNKTYSVGNFQLRDLQSFSNIKDRSGGKFNIIVGNGTENVDADIITCETNPENDGATFQMASNFNCLDHLPGKRPPKDLLSNYITHYEQGAPGTVACGPALVYRQYLIPMPSGNNGQMTEDIMLLSRTPAVVEDGYVNEVPENFDYSDPNLYQVGVHQNIDVTLGRAGDNRRKYKIITGQRIHQVFCSTLSFGILYDTDFNLKVASYILTTEYKLTILSAIENSIKYPGRKGSNKVFLCLLGGGAFGNPLPLIAKAISDNTDLIQKSGLEVNLVCFDQSIANTVYPHLKDTIDKTGGQMINL</sequence>
<reference evidence="1 2" key="1">
    <citation type="submission" date="2024-04" db="EMBL/GenBank/DDBJ databases">
        <title>Tritrichomonas musculus Genome.</title>
        <authorList>
            <person name="Alves-Ferreira E."/>
            <person name="Grigg M."/>
            <person name="Lorenzi H."/>
            <person name="Galac M."/>
        </authorList>
    </citation>
    <scope>NUCLEOTIDE SEQUENCE [LARGE SCALE GENOMIC DNA]</scope>
    <source>
        <strain evidence="1 2">EAF2021</strain>
    </source>
</reference>
<proteinExistence type="predicted"/>
<gene>
    <name evidence="1" type="ORF">M9Y10_043557</name>
</gene>
<evidence type="ECO:0000313" key="2">
    <source>
        <dbReference type="Proteomes" id="UP001470230"/>
    </source>
</evidence>